<dbReference type="GO" id="GO:0005892">
    <property type="term" value="C:acetylcholine-gated channel complex"/>
    <property type="evidence" value="ECO:0007669"/>
    <property type="project" value="InterPro"/>
</dbReference>
<comment type="caution">
    <text evidence="2">The sequence shown here is derived from an EMBL/GenBank/DDBJ whole genome shotgun (WGS) entry which is preliminary data.</text>
</comment>
<dbReference type="OrthoDB" id="8062037at2759"/>
<dbReference type="InterPro" id="IPR033438">
    <property type="entry name" value="MOLO1"/>
</dbReference>
<accession>A0A3S1BKZ9</accession>
<gene>
    <name evidence="2" type="ORF">EGW08_006067</name>
</gene>
<dbReference type="Pfam" id="PF17175">
    <property type="entry name" value="MOLO1"/>
    <property type="match status" value="1"/>
</dbReference>
<evidence type="ECO:0000313" key="2">
    <source>
        <dbReference type="EMBL" id="RUS86173.1"/>
    </source>
</evidence>
<dbReference type="PANTHER" id="PTHR33748:SF5">
    <property type="entry name" value="GROUND-LIKE DOMAIN-CONTAINING PROTEIN"/>
    <property type="match status" value="1"/>
</dbReference>
<reference evidence="2 3" key="1">
    <citation type="submission" date="2019-01" db="EMBL/GenBank/DDBJ databases">
        <title>A draft genome assembly of the solar-powered sea slug Elysia chlorotica.</title>
        <authorList>
            <person name="Cai H."/>
            <person name="Li Q."/>
            <person name="Fang X."/>
            <person name="Li J."/>
            <person name="Curtis N.E."/>
            <person name="Altenburger A."/>
            <person name="Shibata T."/>
            <person name="Feng M."/>
            <person name="Maeda T."/>
            <person name="Schwartz J.A."/>
            <person name="Shigenobu S."/>
            <person name="Lundholm N."/>
            <person name="Nishiyama T."/>
            <person name="Yang H."/>
            <person name="Hasebe M."/>
            <person name="Li S."/>
            <person name="Pierce S.K."/>
            <person name="Wang J."/>
        </authorList>
    </citation>
    <scope>NUCLEOTIDE SEQUENCE [LARGE SCALE GENOMIC DNA]</scope>
    <source>
        <strain evidence="2">EC2010</strain>
        <tissue evidence="2">Whole organism of an adult</tissue>
    </source>
</reference>
<dbReference type="Gene3D" id="3.10.310.50">
    <property type="match status" value="1"/>
</dbReference>
<keyword evidence="3" id="KW-1185">Reference proteome</keyword>
<dbReference type="Proteomes" id="UP000271974">
    <property type="component" value="Unassembled WGS sequence"/>
</dbReference>
<feature type="chain" id="PRO_5018755882" evidence="1">
    <location>
        <begin position="23"/>
        <end position="248"/>
    </location>
</feature>
<feature type="signal peptide" evidence="1">
    <location>
        <begin position="1"/>
        <end position="22"/>
    </location>
</feature>
<dbReference type="PANTHER" id="PTHR33748">
    <property type="entry name" value="PROTEIN CBG04600"/>
    <property type="match status" value="1"/>
</dbReference>
<protein>
    <submittedName>
        <fullName evidence="2">Uncharacterized protein</fullName>
    </submittedName>
</protein>
<organism evidence="2 3">
    <name type="scientific">Elysia chlorotica</name>
    <name type="common">Eastern emerald elysia</name>
    <name type="synonym">Sea slug</name>
    <dbReference type="NCBI Taxonomy" id="188477"/>
    <lineage>
        <taxon>Eukaryota</taxon>
        <taxon>Metazoa</taxon>
        <taxon>Spiralia</taxon>
        <taxon>Lophotrochozoa</taxon>
        <taxon>Mollusca</taxon>
        <taxon>Gastropoda</taxon>
        <taxon>Heterobranchia</taxon>
        <taxon>Euthyneura</taxon>
        <taxon>Panpulmonata</taxon>
        <taxon>Sacoglossa</taxon>
        <taxon>Placobranchoidea</taxon>
        <taxon>Plakobranchidae</taxon>
        <taxon>Elysia</taxon>
    </lineage>
</organism>
<name>A0A3S1BKZ9_ELYCH</name>
<evidence type="ECO:0000256" key="1">
    <source>
        <dbReference type="SAM" id="SignalP"/>
    </source>
</evidence>
<proteinExistence type="predicted"/>
<evidence type="ECO:0000313" key="3">
    <source>
        <dbReference type="Proteomes" id="UP000271974"/>
    </source>
</evidence>
<dbReference type="EMBL" id="RQTK01000148">
    <property type="protein sequence ID" value="RUS86173.1"/>
    <property type="molecule type" value="Genomic_DNA"/>
</dbReference>
<sequence>MVMMVPVLSVIVLLLSPVVVYSASTKLQWLPDDMHNPINQPRECGLKTDEPSYVCDPNGILGDDVDSFNWILRDAAYNSTRCPCSNYYCENAPGAKGYRIGLALVKQMELEEGANGKRNTAMDQAQLFAQRLEKDLWNFGECQEDIIIFYSKNDQTLALFGGSTASLQLTPYYRQLLAYRSGSRFEDGKIVEALNNLIYDLKKVLNCDTRDPKIDCGLHEMRASAGVNRMSVAVAVAALLVTLRINFL</sequence>
<dbReference type="AlphaFoldDB" id="A0A3S1BKZ9"/>
<keyword evidence="1" id="KW-0732">Signal</keyword>